<evidence type="ECO:0000313" key="2">
    <source>
        <dbReference type="EMBL" id="CAB4127489.1"/>
    </source>
</evidence>
<feature type="coiled-coil region" evidence="1">
    <location>
        <begin position="8"/>
        <end position="53"/>
    </location>
</feature>
<keyword evidence="1" id="KW-0175">Coiled coil</keyword>
<protein>
    <submittedName>
        <fullName evidence="2">Uncharacterized protein</fullName>
    </submittedName>
</protein>
<organism evidence="2">
    <name type="scientific">uncultured Caudovirales phage</name>
    <dbReference type="NCBI Taxonomy" id="2100421"/>
    <lineage>
        <taxon>Viruses</taxon>
        <taxon>Duplodnaviria</taxon>
        <taxon>Heunggongvirae</taxon>
        <taxon>Uroviricota</taxon>
        <taxon>Caudoviricetes</taxon>
        <taxon>Peduoviridae</taxon>
        <taxon>Maltschvirus</taxon>
        <taxon>Maltschvirus maltsch</taxon>
    </lineage>
</organism>
<gene>
    <name evidence="2" type="ORF">UFOVP75_222</name>
</gene>
<accession>A0A6J5L6G8</accession>
<name>A0A6J5L6G8_9CAUD</name>
<evidence type="ECO:0000256" key="1">
    <source>
        <dbReference type="SAM" id="Coils"/>
    </source>
</evidence>
<proteinExistence type="predicted"/>
<sequence length="97" mass="11375">MNDEQYHYERLSRSLAEERDELAVELTEVTDALDKANVEAKEKDDRIDLLQRAVDRWADATAKAQRELDIEKRVALELAYGDDKWLDLFRAHVMSRP</sequence>
<dbReference type="EMBL" id="LR796209">
    <property type="protein sequence ID" value="CAB4127489.1"/>
    <property type="molecule type" value="Genomic_DNA"/>
</dbReference>
<reference evidence="2" key="1">
    <citation type="submission" date="2020-04" db="EMBL/GenBank/DDBJ databases">
        <authorList>
            <person name="Chiriac C."/>
            <person name="Salcher M."/>
            <person name="Ghai R."/>
            <person name="Kavagutti S V."/>
        </authorList>
    </citation>
    <scope>NUCLEOTIDE SEQUENCE</scope>
</reference>